<feature type="domain" description="TMEM205-like" evidence="6">
    <location>
        <begin position="14"/>
        <end position="121"/>
    </location>
</feature>
<comment type="subcellular location">
    <subcellularLocation>
        <location evidence="1">Membrane</location>
    </subcellularLocation>
</comment>
<gene>
    <name evidence="7" type="ORF">NCTC13102_00619</name>
</gene>
<accession>A0A2X3AZ35</accession>
<evidence type="ECO:0000256" key="4">
    <source>
        <dbReference type="ARBA" id="ARBA00023136"/>
    </source>
</evidence>
<dbReference type="GO" id="GO:0016020">
    <property type="term" value="C:membrane"/>
    <property type="evidence" value="ECO:0007669"/>
    <property type="project" value="UniProtKB-SubCell"/>
</dbReference>
<feature type="transmembrane region" description="Helical" evidence="5">
    <location>
        <begin position="12"/>
        <end position="38"/>
    </location>
</feature>
<keyword evidence="3 5" id="KW-1133">Transmembrane helix</keyword>
<dbReference type="Proteomes" id="UP000250166">
    <property type="component" value="Unassembled WGS sequence"/>
</dbReference>
<dbReference type="AlphaFoldDB" id="A0A2X3AZ35"/>
<reference evidence="7 8" key="1">
    <citation type="submission" date="2018-06" db="EMBL/GenBank/DDBJ databases">
        <authorList>
            <consortium name="Pathogen Informatics"/>
            <person name="Doyle S."/>
        </authorList>
    </citation>
    <scope>NUCLEOTIDE SEQUENCE [LARGE SCALE GENOMIC DNA]</scope>
    <source>
        <strain evidence="7 8">NCTC13102</strain>
    </source>
</reference>
<dbReference type="InterPro" id="IPR025423">
    <property type="entry name" value="TMEM205-like"/>
</dbReference>
<evidence type="ECO:0000256" key="3">
    <source>
        <dbReference type="ARBA" id="ARBA00022989"/>
    </source>
</evidence>
<proteinExistence type="predicted"/>
<feature type="transmembrane region" description="Helical" evidence="5">
    <location>
        <begin position="58"/>
        <end position="76"/>
    </location>
</feature>
<keyword evidence="4 5" id="KW-0472">Membrane</keyword>
<evidence type="ECO:0000313" key="7">
    <source>
        <dbReference type="EMBL" id="SQB98168.1"/>
    </source>
</evidence>
<evidence type="ECO:0000256" key="1">
    <source>
        <dbReference type="ARBA" id="ARBA00004370"/>
    </source>
</evidence>
<dbReference type="PROSITE" id="PS51257">
    <property type="entry name" value="PROKAR_LIPOPROTEIN"/>
    <property type="match status" value="1"/>
</dbReference>
<dbReference type="Pfam" id="PF13664">
    <property type="entry name" value="DUF4149"/>
    <property type="match status" value="1"/>
</dbReference>
<evidence type="ECO:0000256" key="2">
    <source>
        <dbReference type="ARBA" id="ARBA00022692"/>
    </source>
</evidence>
<keyword evidence="2 5" id="KW-0812">Transmembrane</keyword>
<sequence length="172" mass="19174">MKILALCVRSIYLWAIGVAVGAILACDVLSAPVILNAYQYLPSLGITSYDSGILLGKVYVRFNYMFNGLAILILIYELLMFNLSSKKSLFSLGMGILSVILIFLFTLYYTPAITNIQQEGAAFTGTEEFENISTQSEIILNILFVTLSILFISRMMSTESLPITKTTRQRKK</sequence>
<protein>
    <submittedName>
        <fullName evidence="7">Membrane protein</fullName>
    </submittedName>
</protein>
<name>A0A2X3AZ35_9HELI</name>
<feature type="transmembrane region" description="Helical" evidence="5">
    <location>
        <begin position="138"/>
        <end position="156"/>
    </location>
</feature>
<evidence type="ECO:0000313" key="8">
    <source>
        <dbReference type="Proteomes" id="UP000250166"/>
    </source>
</evidence>
<dbReference type="EMBL" id="UAWL01000006">
    <property type="protein sequence ID" value="SQB98168.1"/>
    <property type="molecule type" value="Genomic_DNA"/>
</dbReference>
<dbReference type="RefSeq" id="WP_112058414.1">
    <property type="nucleotide sequence ID" value="NZ_UAWL01000006.1"/>
</dbReference>
<evidence type="ECO:0000256" key="5">
    <source>
        <dbReference type="SAM" id="Phobius"/>
    </source>
</evidence>
<feature type="transmembrane region" description="Helical" evidence="5">
    <location>
        <begin position="88"/>
        <end position="109"/>
    </location>
</feature>
<organism evidence="7 8">
    <name type="scientific">Helicobacter fennelliae</name>
    <dbReference type="NCBI Taxonomy" id="215"/>
    <lineage>
        <taxon>Bacteria</taxon>
        <taxon>Pseudomonadati</taxon>
        <taxon>Campylobacterota</taxon>
        <taxon>Epsilonproteobacteria</taxon>
        <taxon>Campylobacterales</taxon>
        <taxon>Helicobacteraceae</taxon>
        <taxon>Helicobacter</taxon>
    </lineage>
</organism>
<evidence type="ECO:0000259" key="6">
    <source>
        <dbReference type="Pfam" id="PF13664"/>
    </source>
</evidence>